<organism evidence="2 3">
    <name type="scientific">Calothrix parasitica NIES-267</name>
    <dbReference type="NCBI Taxonomy" id="1973488"/>
    <lineage>
        <taxon>Bacteria</taxon>
        <taxon>Bacillati</taxon>
        <taxon>Cyanobacteriota</taxon>
        <taxon>Cyanophyceae</taxon>
        <taxon>Nostocales</taxon>
        <taxon>Calotrichaceae</taxon>
        <taxon>Calothrix</taxon>
    </lineage>
</organism>
<dbReference type="Proteomes" id="UP000218418">
    <property type="component" value="Chromosome"/>
</dbReference>
<keyword evidence="1" id="KW-0472">Membrane</keyword>
<dbReference type="OrthoDB" id="9255863at2"/>
<dbReference type="AlphaFoldDB" id="A0A1Z4LUM2"/>
<keyword evidence="1" id="KW-0812">Transmembrane</keyword>
<sequence length="182" mass="20190">MSEAGEVKVTDTTDKDSKGSAFSKFKKILIGIVIATIAGAALYGAGWFQARSQFSSDDEPLKRELQQTKEQLITERNRTYLMEARGDLYDTAVNLDERNFGMANTRLQEAAAALGKVEDTDDNLNISKIQELQKAVAKKNINVAVNLEQQRNTVLSYINVLNKLIPTEEKLEIPAAKEAPQQ</sequence>
<proteinExistence type="predicted"/>
<keyword evidence="3" id="KW-1185">Reference proteome</keyword>
<evidence type="ECO:0000256" key="1">
    <source>
        <dbReference type="SAM" id="Phobius"/>
    </source>
</evidence>
<evidence type="ECO:0000313" key="2">
    <source>
        <dbReference type="EMBL" id="BAY84919.1"/>
    </source>
</evidence>
<protein>
    <submittedName>
        <fullName evidence="2">Uncharacterized protein</fullName>
    </submittedName>
</protein>
<feature type="transmembrane region" description="Helical" evidence="1">
    <location>
        <begin position="28"/>
        <end position="48"/>
    </location>
</feature>
<evidence type="ECO:0000313" key="3">
    <source>
        <dbReference type="Proteomes" id="UP000218418"/>
    </source>
</evidence>
<reference evidence="2 3" key="1">
    <citation type="submission" date="2017-06" db="EMBL/GenBank/DDBJ databases">
        <title>Genome sequencing of cyanobaciteial culture collection at National Institute for Environmental Studies (NIES).</title>
        <authorList>
            <person name="Hirose Y."/>
            <person name="Shimura Y."/>
            <person name="Fujisawa T."/>
            <person name="Nakamura Y."/>
            <person name="Kawachi M."/>
        </authorList>
    </citation>
    <scope>NUCLEOTIDE SEQUENCE [LARGE SCALE GENOMIC DNA]</scope>
    <source>
        <strain evidence="2 3">NIES-267</strain>
    </source>
</reference>
<name>A0A1Z4LUM2_9CYAN</name>
<dbReference type="EMBL" id="AP018227">
    <property type="protein sequence ID" value="BAY84919.1"/>
    <property type="molecule type" value="Genomic_DNA"/>
</dbReference>
<accession>A0A1Z4LUM2</accession>
<gene>
    <name evidence="2" type="ORF">NIES267_44170</name>
</gene>
<keyword evidence="1" id="KW-1133">Transmembrane helix</keyword>